<accession>A0A2Z6NSU3</accession>
<keyword evidence="3" id="KW-1185">Reference proteome</keyword>
<dbReference type="EMBL" id="DF973736">
    <property type="protein sequence ID" value="GAU38935.1"/>
    <property type="molecule type" value="Genomic_DNA"/>
</dbReference>
<gene>
    <name evidence="2" type="ORF">TSUD_120010</name>
</gene>
<protein>
    <submittedName>
        <fullName evidence="2">Uncharacterized protein</fullName>
    </submittedName>
</protein>
<name>A0A2Z6NSU3_TRISU</name>
<evidence type="ECO:0000256" key="1">
    <source>
        <dbReference type="SAM" id="MobiDB-lite"/>
    </source>
</evidence>
<evidence type="ECO:0000313" key="3">
    <source>
        <dbReference type="Proteomes" id="UP000242715"/>
    </source>
</evidence>
<dbReference type="PANTHER" id="PTHR33983">
    <property type="entry name" value="OS07G0185900 PROTEIN"/>
    <property type="match status" value="1"/>
</dbReference>
<dbReference type="Proteomes" id="UP000242715">
    <property type="component" value="Unassembled WGS sequence"/>
</dbReference>
<evidence type="ECO:0000313" key="2">
    <source>
        <dbReference type="EMBL" id="GAU38935.1"/>
    </source>
</evidence>
<dbReference type="OrthoDB" id="747111at2759"/>
<organism evidence="2 3">
    <name type="scientific">Trifolium subterraneum</name>
    <name type="common">Subterranean clover</name>
    <dbReference type="NCBI Taxonomy" id="3900"/>
    <lineage>
        <taxon>Eukaryota</taxon>
        <taxon>Viridiplantae</taxon>
        <taxon>Streptophyta</taxon>
        <taxon>Embryophyta</taxon>
        <taxon>Tracheophyta</taxon>
        <taxon>Spermatophyta</taxon>
        <taxon>Magnoliopsida</taxon>
        <taxon>eudicotyledons</taxon>
        <taxon>Gunneridae</taxon>
        <taxon>Pentapetalae</taxon>
        <taxon>rosids</taxon>
        <taxon>fabids</taxon>
        <taxon>Fabales</taxon>
        <taxon>Fabaceae</taxon>
        <taxon>Papilionoideae</taxon>
        <taxon>50 kb inversion clade</taxon>
        <taxon>NPAAA clade</taxon>
        <taxon>Hologalegina</taxon>
        <taxon>IRL clade</taxon>
        <taxon>Trifolieae</taxon>
        <taxon>Trifolium</taxon>
    </lineage>
</organism>
<reference evidence="3" key="1">
    <citation type="journal article" date="2017" name="Front. Plant Sci.">
        <title>Climate Clever Clovers: New Paradigm to Reduce the Environmental Footprint of Ruminants by Breeding Low Methanogenic Forages Utilizing Haplotype Variation.</title>
        <authorList>
            <person name="Kaur P."/>
            <person name="Appels R."/>
            <person name="Bayer P.E."/>
            <person name="Keeble-Gagnere G."/>
            <person name="Wang J."/>
            <person name="Hirakawa H."/>
            <person name="Shirasawa K."/>
            <person name="Vercoe P."/>
            <person name="Stefanova K."/>
            <person name="Durmic Z."/>
            <person name="Nichols P."/>
            <person name="Revell C."/>
            <person name="Isobe S.N."/>
            <person name="Edwards D."/>
            <person name="Erskine W."/>
        </authorList>
    </citation>
    <scope>NUCLEOTIDE SEQUENCE [LARGE SCALE GENOMIC DNA]</scope>
    <source>
        <strain evidence="3">cv. Daliak</strain>
    </source>
</reference>
<dbReference type="PANTHER" id="PTHR33983:SF1">
    <property type="entry name" value="OS07G0185900 PROTEIN"/>
    <property type="match status" value="1"/>
</dbReference>
<feature type="region of interest" description="Disordered" evidence="1">
    <location>
        <begin position="27"/>
        <end position="49"/>
    </location>
</feature>
<proteinExistence type="predicted"/>
<dbReference type="AlphaFoldDB" id="A0A2Z6NSU3"/>
<sequence length="74" mass="7773">MGKWVEIIDQGARIVARSYSNCPHTGRKFYHPPPHSDGDGNHCHGGGDAVNGGGSKSVGRFGGSSFDVILYSAV</sequence>